<evidence type="ECO:0000313" key="4">
    <source>
        <dbReference type="Proteomes" id="UP001066276"/>
    </source>
</evidence>
<feature type="coiled-coil region" evidence="1">
    <location>
        <begin position="123"/>
        <end position="150"/>
    </location>
</feature>
<keyword evidence="1" id="KW-0175">Coiled coil</keyword>
<evidence type="ECO:0000256" key="2">
    <source>
        <dbReference type="SAM" id="MobiDB-lite"/>
    </source>
</evidence>
<keyword evidence="4" id="KW-1185">Reference proteome</keyword>
<dbReference type="Proteomes" id="UP001066276">
    <property type="component" value="Chromosome 1_2"/>
</dbReference>
<feature type="region of interest" description="Disordered" evidence="2">
    <location>
        <begin position="1"/>
        <end position="31"/>
    </location>
</feature>
<evidence type="ECO:0000313" key="3">
    <source>
        <dbReference type="EMBL" id="KAJ1210780.1"/>
    </source>
</evidence>
<name>A0AAV7WEQ0_PLEWA</name>
<proteinExistence type="predicted"/>
<dbReference type="EMBL" id="JANPWB010000002">
    <property type="protein sequence ID" value="KAJ1210780.1"/>
    <property type="molecule type" value="Genomic_DNA"/>
</dbReference>
<evidence type="ECO:0000256" key="1">
    <source>
        <dbReference type="SAM" id="Coils"/>
    </source>
</evidence>
<gene>
    <name evidence="3" type="ORF">NDU88_006142</name>
</gene>
<organism evidence="3 4">
    <name type="scientific">Pleurodeles waltl</name>
    <name type="common">Iberian ribbed newt</name>
    <dbReference type="NCBI Taxonomy" id="8319"/>
    <lineage>
        <taxon>Eukaryota</taxon>
        <taxon>Metazoa</taxon>
        <taxon>Chordata</taxon>
        <taxon>Craniata</taxon>
        <taxon>Vertebrata</taxon>
        <taxon>Euteleostomi</taxon>
        <taxon>Amphibia</taxon>
        <taxon>Batrachia</taxon>
        <taxon>Caudata</taxon>
        <taxon>Salamandroidea</taxon>
        <taxon>Salamandridae</taxon>
        <taxon>Pleurodelinae</taxon>
        <taxon>Pleurodeles</taxon>
    </lineage>
</organism>
<comment type="caution">
    <text evidence="3">The sequence shown here is derived from an EMBL/GenBank/DDBJ whole genome shotgun (WGS) entry which is preliminary data.</text>
</comment>
<accession>A0AAV7WEQ0</accession>
<reference evidence="3" key="1">
    <citation type="journal article" date="2022" name="bioRxiv">
        <title>Sequencing and chromosome-scale assembly of the giantPleurodeles waltlgenome.</title>
        <authorList>
            <person name="Brown T."/>
            <person name="Elewa A."/>
            <person name="Iarovenko S."/>
            <person name="Subramanian E."/>
            <person name="Araus A.J."/>
            <person name="Petzold A."/>
            <person name="Susuki M."/>
            <person name="Suzuki K.-i.T."/>
            <person name="Hayashi T."/>
            <person name="Toyoda A."/>
            <person name="Oliveira C."/>
            <person name="Osipova E."/>
            <person name="Leigh N.D."/>
            <person name="Simon A."/>
            <person name="Yun M.H."/>
        </authorList>
    </citation>
    <scope>NUCLEOTIDE SEQUENCE</scope>
    <source>
        <strain evidence="3">20211129_DDA</strain>
        <tissue evidence="3">Liver</tissue>
    </source>
</reference>
<dbReference type="AlphaFoldDB" id="A0AAV7WEQ0"/>
<protein>
    <submittedName>
        <fullName evidence="3">Uncharacterized protein</fullName>
    </submittedName>
</protein>
<sequence length="232" mass="25597">MSSETRTLGRPKFAVPHLTTGPPTLQCGKSAKTTSGAAARYTSLTFLWHKTQQQAMYSPPEAVGSTSEPTLSTHLTKAYMDNFLSKLRAEIGSLKAVLKSCIHEIKWDVGSLGERIGDMGQVMESRAEDLEALSNLLATLEDQQMDLHLNRVDLESLSRRNNTSGACPREWNAMILGLSFVELLHAIRVDPDFLLPMLDRAHSVAGSPSRLILPPDILAQVNFYRPQGKKLI</sequence>